<evidence type="ECO:0000313" key="2">
    <source>
        <dbReference type="EMBL" id="PIK58808.1"/>
    </source>
</evidence>
<dbReference type="Proteomes" id="UP000230750">
    <property type="component" value="Unassembled WGS sequence"/>
</dbReference>
<accession>A0A2G8LEX1</accession>
<feature type="domain" description="Paraneoplastic antigen Ma-like C-terminal" evidence="1">
    <location>
        <begin position="4"/>
        <end position="119"/>
    </location>
</feature>
<keyword evidence="3" id="KW-1185">Reference proteome</keyword>
<evidence type="ECO:0000259" key="1">
    <source>
        <dbReference type="Pfam" id="PF14893"/>
    </source>
</evidence>
<evidence type="ECO:0000313" key="3">
    <source>
        <dbReference type="Proteomes" id="UP000230750"/>
    </source>
</evidence>
<dbReference type="AlphaFoldDB" id="A0A2G8LEX1"/>
<sequence length="186" mass="21701">MAWKTWNTPEDHKSIILLRYLGGEARREILVMGGGITAKEMLDILRDIYGDKTPVTSLLAKFYALTQERSESIRNYALTLQMLERKVKGRSPELVQENMLRDKFVEGIRSPSIRSEMKREIRKKPTVTFSELKNESIAIESELSVNEETMALVNLQKTSSIDRTQKERDDQERKILWEEIKEIRLD</sequence>
<proteinExistence type="predicted"/>
<organism evidence="2 3">
    <name type="scientific">Stichopus japonicus</name>
    <name type="common">Sea cucumber</name>
    <dbReference type="NCBI Taxonomy" id="307972"/>
    <lineage>
        <taxon>Eukaryota</taxon>
        <taxon>Metazoa</taxon>
        <taxon>Echinodermata</taxon>
        <taxon>Eleutherozoa</taxon>
        <taxon>Echinozoa</taxon>
        <taxon>Holothuroidea</taxon>
        <taxon>Aspidochirotacea</taxon>
        <taxon>Aspidochirotida</taxon>
        <taxon>Stichopodidae</taxon>
        <taxon>Apostichopus</taxon>
    </lineage>
</organism>
<comment type="caution">
    <text evidence="2">The sequence shown here is derived from an EMBL/GenBank/DDBJ whole genome shotgun (WGS) entry which is preliminary data.</text>
</comment>
<dbReference type="Pfam" id="PF14893">
    <property type="entry name" value="PNMA"/>
    <property type="match status" value="1"/>
</dbReference>
<dbReference type="InterPro" id="IPR048270">
    <property type="entry name" value="PNMA_C"/>
</dbReference>
<name>A0A2G8LEX1_STIJA</name>
<protein>
    <recommendedName>
        <fullName evidence="1">Paraneoplastic antigen Ma-like C-terminal domain-containing protein</fullName>
    </recommendedName>
</protein>
<dbReference type="OrthoDB" id="10067927at2759"/>
<reference evidence="2 3" key="1">
    <citation type="journal article" date="2017" name="PLoS Biol.">
        <title>The sea cucumber genome provides insights into morphological evolution and visceral regeneration.</title>
        <authorList>
            <person name="Zhang X."/>
            <person name="Sun L."/>
            <person name="Yuan J."/>
            <person name="Sun Y."/>
            <person name="Gao Y."/>
            <person name="Zhang L."/>
            <person name="Li S."/>
            <person name="Dai H."/>
            <person name="Hamel J.F."/>
            <person name="Liu C."/>
            <person name="Yu Y."/>
            <person name="Liu S."/>
            <person name="Lin W."/>
            <person name="Guo K."/>
            <person name="Jin S."/>
            <person name="Xu P."/>
            <person name="Storey K.B."/>
            <person name="Huan P."/>
            <person name="Zhang T."/>
            <person name="Zhou Y."/>
            <person name="Zhang J."/>
            <person name="Lin C."/>
            <person name="Li X."/>
            <person name="Xing L."/>
            <person name="Huo D."/>
            <person name="Sun M."/>
            <person name="Wang L."/>
            <person name="Mercier A."/>
            <person name="Li F."/>
            <person name="Yang H."/>
            <person name="Xiang J."/>
        </authorList>
    </citation>
    <scope>NUCLEOTIDE SEQUENCE [LARGE SCALE GENOMIC DNA]</scope>
    <source>
        <strain evidence="2">Shaxun</strain>
        <tissue evidence="2">Muscle</tissue>
    </source>
</reference>
<dbReference type="EMBL" id="MRZV01000101">
    <property type="protein sequence ID" value="PIK58808.1"/>
    <property type="molecule type" value="Genomic_DNA"/>
</dbReference>
<gene>
    <name evidence="2" type="ORF">BSL78_04267</name>
</gene>